<name>A0A2C5XKN4_9HYPO</name>
<dbReference type="EMBL" id="NJET01000013">
    <property type="protein sequence ID" value="PHH65828.1"/>
    <property type="molecule type" value="Genomic_DNA"/>
</dbReference>
<evidence type="ECO:0000313" key="2">
    <source>
        <dbReference type="Proteomes" id="UP000226192"/>
    </source>
</evidence>
<reference evidence="1 2" key="1">
    <citation type="submission" date="2017-06" db="EMBL/GenBank/DDBJ databases">
        <title>Ant-infecting Ophiocordyceps genomes reveal a high diversity of potential behavioral manipulation genes and a possible major role for enterotoxins.</title>
        <authorList>
            <person name="De Bekker C."/>
            <person name="Evans H.C."/>
            <person name="Brachmann A."/>
            <person name="Hughes D.P."/>
        </authorList>
    </citation>
    <scope>NUCLEOTIDE SEQUENCE [LARGE SCALE GENOMIC DNA]</scope>
    <source>
        <strain evidence="1 2">Map64</strain>
    </source>
</reference>
<gene>
    <name evidence="1" type="ORF">CDD81_1197</name>
</gene>
<protein>
    <submittedName>
        <fullName evidence="1">Uncharacterized protein</fullName>
    </submittedName>
</protein>
<dbReference type="Proteomes" id="UP000226192">
    <property type="component" value="Unassembled WGS sequence"/>
</dbReference>
<keyword evidence="2" id="KW-1185">Reference proteome</keyword>
<sequence>MSRLLIKLLHQGAQVVGAVGGVFAPLVDIEGVDGRVESLDYPPAPRRHECLLLATRFSKPTMRGLFNSRLRALFVEASRHSLHVREPRRVQILSAGLLSIFWTTLIKSDSLLDGQAVGTWLFWALSLLVLLDKKIVLQTTGMHRIEAVLIEATPT</sequence>
<accession>A0A2C5XKN4</accession>
<dbReference type="AlphaFoldDB" id="A0A2C5XKN4"/>
<comment type="caution">
    <text evidence="1">The sequence shown here is derived from an EMBL/GenBank/DDBJ whole genome shotgun (WGS) entry which is preliminary data.</text>
</comment>
<organism evidence="1 2">
    <name type="scientific">Ophiocordyceps australis</name>
    <dbReference type="NCBI Taxonomy" id="1399860"/>
    <lineage>
        <taxon>Eukaryota</taxon>
        <taxon>Fungi</taxon>
        <taxon>Dikarya</taxon>
        <taxon>Ascomycota</taxon>
        <taxon>Pezizomycotina</taxon>
        <taxon>Sordariomycetes</taxon>
        <taxon>Hypocreomycetidae</taxon>
        <taxon>Hypocreales</taxon>
        <taxon>Ophiocordycipitaceae</taxon>
        <taxon>Ophiocordyceps</taxon>
    </lineage>
</organism>
<proteinExistence type="predicted"/>
<evidence type="ECO:0000313" key="1">
    <source>
        <dbReference type="EMBL" id="PHH65828.1"/>
    </source>
</evidence>